<name>L8H3F7_ACACF</name>
<dbReference type="EMBL" id="KB007939">
    <property type="protein sequence ID" value="ELR18956.1"/>
    <property type="molecule type" value="Genomic_DNA"/>
</dbReference>
<accession>L8H3F7</accession>
<organism evidence="2 3">
    <name type="scientific">Acanthamoeba castellanii (strain ATCC 30010 / Neff)</name>
    <dbReference type="NCBI Taxonomy" id="1257118"/>
    <lineage>
        <taxon>Eukaryota</taxon>
        <taxon>Amoebozoa</taxon>
        <taxon>Discosea</taxon>
        <taxon>Longamoebia</taxon>
        <taxon>Centramoebida</taxon>
        <taxon>Acanthamoebidae</taxon>
        <taxon>Acanthamoeba</taxon>
    </lineage>
</organism>
<gene>
    <name evidence="2" type="ORF">ACA1_233740</name>
</gene>
<evidence type="ECO:0000313" key="3">
    <source>
        <dbReference type="Proteomes" id="UP000011083"/>
    </source>
</evidence>
<evidence type="ECO:0000256" key="1">
    <source>
        <dbReference type="SAM" id="MobiDB-lite"/>
    </source>
</evidence>
<dbReference type="KEGG" id="acan:ACA1_233740"/>
<dbReference type="VEuPathDB" id="AmoebaDB:ACA1_233740"/>
<dbReference type="AlphaFoldDB" id="L8H3F7"/>
<keyword evidence="3" id="KW-1185">Reference proteome</keyword>
<feature type="compositionally biased region" description="Basic and acidic residues" evidence="1">
    <location>
        <begin position="79"/>
        <end position="105"/>
    </location>
</feature>
<evidence type="ECO:0000313" key="2">
    <source>
        <dbReference type="EMBL" id="ELR18956.1"/>
    </source>
</evidence>
<feature type="region of interest" description="Disordered" evidence="1">
    <location>
        <begin position="33"/>
        <end position="105"/>
    </location>
</feature>
<sequence length="105" mass="11991">METNLPKASTRNSLCANESPLFSPRMMLRGMEVNGVRPEDEEDPNPAPKEALGFAELEKNPWLAPPKDLAPDEEEDPAKDENALRAEEEKRERPRFMVERAEKMK</sequence>
<reference evidence="2 3" key="1">
    <citation type="journal article" date="2013" name="Genome Biol.">
        <title>Genome of Acanthamoeba castellanii highlights extensive lateral gene transfer and early evolution of tyrosine kinase signaling.</title>
        <authorList>
            <person name="Clarke M."/>
            <person name="Lohan A.J."/>
            <person name="Liu B."/>
            <person name="Lagkouvardos I."/>
            <person name="Roy S."/>
            <person name="Zafar N."/>
            <person name="Bertelli C."/>
            <person name="Schilde C."/>
            <person name="Kianianmomeni A."/>
            <person name="Burglin T.R."/>
            <person name="Frech C."/>
            <person name="Turcotte B."/>
            <person name="Kopec K.O."/>
            <person name="Synnott J.M."/>
            <person name="Choo C."/>
            <person name="Paponov I."/>
            <person name="Finkler A."/>
            <person name="Soon Heng Tan C."/>
            <person name="Hutchins A.P."/>
            <person name="Weinmeier T."/>
            <person name="Rattei T."/>
            <person name="Chu J.S."/>
            <person name="Gimenez G."/>
            <person name="Irimia M."/>
            <person name="Rigden D.J."/>
            <person name="Fitzpatrick D.A."/>
            <person name="Lorenzo-Morales J."/>
            <person name="Bateman A."/>
            <person name="Chiu C.H."/>
            <person name="Tang P."/>
            <person name="Hegemann P."/>
            <person name="Fromm H."/>
            <person name="Raoult D."/>
            <person name="Greub G."/>
            <person name="Miranda-Saavedra D."/>
            <person name="Chen N."/>
            <person name="Nash P."/>
            <person name="Ginger M.L."/>
            <person name="Horn M."/>
            <person name="Schaap P."/>
            <person name="Caler L."/>
            <person name="Loftus B."/>
        </authorList>
    </citation>
    <scope>NUCLEOTIDE SEQUENCE [LARGE SCALE GENOMIC DNA]</scope>
    <source>
        <strain evidence="2 3">Neff</strain>
    </source>
</reference>
<dbReference type="Proteomes" id="UP000011083">
    <property type="component" value="Unassembled WGS sequence"/>
</dbReference>
<dbReference type="RefSeq" id="XP_004341020.1">
    <property type="nucleotide sequence ID" value="XM_004340972.1"/>
</dbReference>
<protein>
    <submittedName>
        <fullName evidence="2">Uncharacterized protein</fullName>
    </submittedName>
</protein>
<feature type="region of interest" description="Disordered" evidence="1">
    <location>
        <begin position="1"/>
        <end position="21"/>
    </location>
</feature>
<proteinExistence type="predicted"/>
<feature type="compositionally biased region" description="Polar residues" evidence="1">
    <location>
        <begin position="1"/>
        <end position="16"/>
    </location>
</feature>
<dbReference type="GeneID" id="14919725"/>